<dbReference type="InterPro" id="IPR041492">
    <property type="entry name" value="HAD_2"/>
</dbReference>
<dbReference type="EMBL" id="MHSA01000025">
    <property type="protein sequence ID" value="OHA33748.1"/>
    <property type="molecule type" value="Genomic_DNA"/>
</dbReference>
<comment type="similarity">
    <text evidence="2">Belongs to the HAD-like hydrolase superfamily. CbbY/CbbZ/Gph/YieH family.</text>
</comment>
<sequence>MNQVIKGLIWDIDGLLVDTEWLHFLAWNNMVKEAGGKTLSEEEYRPLVGHGWEENMKRVCRLAGISGDDNSLNKRRQMHYANLCDHGIPVIKKNIQLVRDFAVQFPQLRQMVASSSSASEVKKKVKLIDLGDIFEFALSFDDRFPNAPDKKLRKKPSPDLYNLALQKANLCGAECVAFEDSQSGVLSAKAAGIRCVALPNNLTMFLDLSAADFVIQPNESKNPVTIMARLNSI</sequence>
<dbReference type="AlphaFoldDB" id="A0A1G2NCC8"/>
<dbReference type="PANTHER" id="PTHR46193:SF18">
    <property type="entry name" value="HEXITOL PHOSPHATASE B"/>
    <property type="match status" value="1"/>
</dbReference>
<dbReference type="SUPFAM" id="SSF56784">
    <property type="entry name" value="HAD-like"/>
    <property type="match status" value="1"/>
</dbReference>
<organism evidence="6 7">
    <name type="scientific">Candidatus Taylorbacteria bacterium RIFCSPLOWO2_01_FULL_48_100</name>
    <dbReference type="NCBI Taxonomy" id="1802322"/>
    <lineage>
        <taxon>Bacteria</taxon>
        <taxon>Candidatus Tayloriibacteriota</taxon>
    </lineage>
</organism>
<evidence type="ECO:0000256" key="4">
    <source>
        <dbReference type="ARBA" id="ARBA00022842"/>
    </source>
</evidence>
<dbReference type="GO" id="GO:0003824">
    <property type="term" value="F:catalytic activity"/>
    <property type="evidence" value="ECO:0007669"/>
    <property type="project" value="UniProtKB-ARBA"/>
</dbReference>
<dbReference type="InterPro" id="IPR023198">
    <property type="entry name" value="PGP-like_dom2"/>
</dbReference>
<reference evidence="6 7" key="1">
    <citation type="journal article" date="2016" name="Nat. Commun.">
        <title>Thousands of microbial genomes shed light on interconnected biogeochemical processes in an aquifer system.</title>
        <authorList>
            <person name="Anantharaman K."/>
            <person name="Brown C.T."/>
            <person name="Hug L.A."/>
            <person name="Sharon I."/>
            <person name="Castelle C.J."/>
            <person name="Probst A.J."/>
            <person name="Thomas B.C."/>
            <person name="Singh A."/>
            <person name="Wilkins M.J."/>
            <person name="Karaoz U."/>
            <person name="Brodie E.L."/>
            <person name="Williams K.H."/>
            <person name="Hubbard S.S."/>
            <person name="Banfield J.F."/>
        </authorList>
    </citation>
    <scope>NUCLEOTIDE SEQUENCE [LARGE SCALE GENOMIC DNA]</scope>
</reference>
<evidence type="ECO:0000313" key="7">
    <source>
        <dbReference type="Proteomes" id="UP000177797"/>
    </source>
</evidence>
<comment type="caution">
    <text evidence="6">The sequence shown here is derived from an EMBL/GenBank/DDBJ whole genome shotgun (WGS) entry which is preliminary data.</text>
</comment>
<evidence type="ECO:0000256" key="3">
    <source>
        <dbReference type="ARBA" id="ARBA00022723"/>
    </source>
</evidence>
<keyword evidence="5" id="KW-0119">Carbohydrate metabolism</keyword>
<protein>
    <recommendedName>
        <fullName evidence="8">HAD family hydrolase</fullName>
    </recommendedName>
</protein>
<keyword evidence="4" id="KW-0460">Magnesium</keyword>
<dbReference type="InterPro" id="IPR036412">
    <property type="entry name" value="HAD-like_sf"/>
</dbReference>
<dbReference type="InterPro" id="IPR023214">
    <property type="entry name" value="HAD_sf"/>
</dbReference>
<dbReference type="InterPro" id="IPR051600">
    <property type="entry name" value="Beta-PGM-like"/>
</dbReference>
<evidence type="ECO:0008006" key="8">
    <source>
        <dbReference type="Google" id="ProtNLM"/>
    </source>
</evidence>
<evidence type="ECO:0000313" key="6">
    <source>
        <dbReference type="EMBL" id="OHA33748.1"/>
    </source>
</evidence>
<evidence type="ECO:0000256" key="2">
    <source>
        <dbReference type="ARBA" id="ARBA00006171"/>
    </source>
</evidence>
<keyword evidence="3" id="KW-0479">Metal-binding</keyword>
<dbReference type="Gene3D" id="1.10.150.240">
    <property type="entry name" value="Putative phosphatase, domain 2"/>
    <property type="match status" value="1"/>
</dbReference>
<dbReference type="InterPro" id="IPR006439">
    <property type="entry name" value="HAD-SF_hydro_IA"/>
</dbReference>
<gene>
    <name evidence="6" type="ORF">A2938_00370</name>
</gene>
<name>A0A1G2NCC8_9BACT</name>
<dbReference type="SFLD" id="SFLDS00003">
    <property type="entry name" value="Haloacid_Dehalogenase"/>
    <property type="match status" value="1"/>
</dbReference>
<evidence type="ECO:0000256" key="1">
    <source>
        <dbReference type="ARBA" id="ARBA00001946"/>
    </source>
</evidence>
<dbReference type="Gene3D" id="3.40.50.1000">
    <property type="entry name" value="HAD superfamily/HAD-like"/>
    <property type="match status" value="1"/>
</dbReference>
<evidence type="ECO:0000256" key="5">
    <source>
        <dbReference type="ARBA" id="ARBA00023277"/>
    </source>
</evidence>
<accession>A0A1G2NCC8</accession>
<dbReference type="GO" id="GO:0046872">
    <property type="term" value="F:metal ion binding"/>
    <property type="evidence" value="ECO:0007669"/>
    <property type="project" value="UniProtKB-KW"/>
</dbReference>
<dbReference type="NCBIfam" id="TIGR01509">
    <property type="entry name" value="HAD-SF-IA-v3"/>
    <property type="match status" value="1"/>
</dbReference>
<proteinExistence type="inferred from homology"/>
<dbReference type="PANTHER" id="PTHR46193">
    <property type="entry name" value="6-PHOSPHOGLUCONATE PHOSPHATASE"/>
    <property type="match status" value="1"/>
</dbReference>
<dbReference type="Proteomes" id="UP000177797">
    <property type="component" value="Unassembled WGS sequence"/>
</dbReference>
<dbReference type="Pfam" id="PF13419">
    <property type="entry name" value="HAD_2"/>
    <property type="match status" value="1"/>
</dbReference>
<dbReference type="SFLD" id="SFLDG01129">
    <property type="entry name" value="C1.5:_HAD__Beta-PGM__Phosphata"/>
    <property type="match status" value="1"/>
</dbReference>
<comment type="cofactor">
    <cofactor evidence="1">
        <name>Mg(2+)</name>
        <dbReference type="ChEBI" id="CHEBI:18420"/>
    </cofactor>
</comment>